<evidence type="ECO:0000313" key="9">
    <source>
        <dbReference type="EMBL" id="SCG57980.1"/>
    </source>
</evidence>
<accession>A0A1C5IHY5</accession>
<feature type="transmembrane region" description="Helical" evidence="7">
    <location>
        <begin position="227"/>
        <end position="249"/>
    </location>
</feature>
<dbReference type="PANTHER" id="PTHR33406:SF11">
    <property type="entry name" value="MEMBRANE PROTEIN SCO6666-RELATED"/>
    <property type="match status" value="1"/>
</dbReference>
<comment type="similarity">
    <text evidence="2">Belongs to the resistance-nodulation-cell division (RND) (TC 2.A.6) family. MmpL subfamily.</text>
</comment>
<protein>
    <submittedName>
        <fullName evidence="9">Putative drug exporter of the RND superfamily</fullName>
    </submittedName>
</protein>
<dbReference type="Gene3D" id="1.20.1640.10">
    <property type="entry name" value="Multidrug efflux transporter AcrB transmembrane domain"/>
    <property type="match status" value="2"/>
</dbReference>
<evidence type="ECO:0000256" key="5">
    <source>
        <dbReference type="ARBA" id="ARBA00022989"/>
    </source>
</evidence>
<dbReference type="InterPro" id="IPR000731">
    <property type="entry name" value="SSD"/>
</dbReference>
<evidence type="ECO:0000256" key="2">
    <source>
        <dbReference type="ARBA" id="ARBA00010157"/>
    </source>
</evidence>
<evidence type="ECO:0000256" key="3">
    <source>
        <dbReference type="ARBA" id="ARBA00022475"/>
    </source>
</evidence>
<feature type="transmembrane region" description="Helical" evidence="7">
    <location>
        <begin position="373"/>
        <end position="395"/>
    </location>
</feature>
<evidence type="ECO:0000313" key="10">
    <source>
        <dbReference type="Proteomes" id="UP000199408"/>
    </source>
</evidence>
<comment type="subcellular location">
    <subcellularLocation>
        <location evidence="1">Cell membrane</location>
        <topology evidence="1">Multi-pass membrane protein</topology>
    </subcellularLocation>
</comment>
<keyword evidence="10" id="KW-1185">Reference proteome</keyword>
<gene>
    <name evidence="9" type="ORF">GA0070560_111167</name>
</gene>
<dbReference type="GO" id="GO:0005886">
    <property type="term" value="C:plasma membrane"/>
    <property type="evidence" value="ECO:0007669"/>
    <property type="project" value="UniProtKB-SubCell"/>
</dbReference>
<reference evidence="10" key="1">
    <citation type="submission" date="2016-06" db="EMBL/GenBank/DDBJ databases">
        <authorList>
            <person name="Varghese N."/>
        </authorList>
    </citation>
    <scope>NUCLEOTIDE SEQUENCE [LARGE SCALE GENOMIC DNA]</scope>
    <source>
        <strain evidence="10">DSM 43171</strain>
    </source>
</reference>
<keyword evidence="4 7" id="KW-0812">Transmembrane</keyword>
<organism evidence="9 10">
    <name type="scientific">Micromonospora halophytica</name>
    <dbReference type="NCBI Taxonomy" id="47864"/>
    <lineage>
        <taxon>Bacteria</taxon>
        <taxon>Bacillati</taxon>
        <taxon>Actinomycetota</taxon>
        <taxon>Actinomycetes</taxon>
        <taxon>Micromonosporales</taxon>
        <taxon>Micromonosporaceae</taxon>
        <taxon>Micromonospora</taxon>
    </lineage>
</organism>
<feature type="transmembrane region" description="Helical" evidence="7">
    <location>
        <begin position="548"/>
        <end position="567"/>
    </location>
</feature>
<dbReference type="RefSeq" id="WP_091298191.1">
    <property type="nucleotide sequence ID" value="NZ_FMDN01000011.1"/>
</dbReference>
<sequence>MFGWWGRVVVRARWAVLAAAAVLMTVGATWGAGVFGELTGGGFDDPASESSRAAERVTAELGRQGADVIVLWSSDTATVDQPAFRDPVAGTVATLRQRSEAASVTTWYDTSAPALVATDRKATYAVVKLAGADEDARIAQYERLRPALDAPGLRTEIGGTVAFQYEANTRTTEDITRAELLSMPVLLVLLVLIFGGLVAATTPLVIGGLAVLGAFVAVRLLNLVTDVSIFAINVITLIGLGLAVDYALFVVSRFREELAAGRSTAEAVRRTMLTAGRTVLVSGITVALAMASLLIFPQAFLRSMGLGGMAAVLIAMLAALTVLPALLAVLGHRIDAVRVPLPWRRGTRRGRPAEAVGGGAWARIARSVMRRPVPYLVGVAVLLMLLATPFLRITFGGFDERVLPADAAPRVVSERIAEEFPGGSVAPIDVLVSGVPAEAVRPFAERVSTVAGVTAVQVAASRGETTLLSVTYRGEPTGDIAHDVVRQLRDLPAPAGAEVLVGGRSAADRDLLDSLTDRLPWMALLMAGATLLLLFLAFGSVVLPVKAVLMNLLSIGASFGVVVWIFQDGHLSDLLGFTPTGFIDPNNPILMLAMLFGLATDYEVFLLSRVREEWDRTGDNTASVALGLQRTGRIITAAALLLIIVVAGFTTGGMSYIKLIGVGMIVAIVVDATLVRALLVPATMRLLGRWNWWAPGPLARVYRRYGIRETDEPGPAVPETRHPAFTG</sequence>
<evidence type="ECO:0000256" key="7">
    <source>
        <dbReference type="SAM" id="Phobius"/>
    </source>
</evidence>
<feature type="transmembrane region" description="Helical" evidence="7">
    <location>
        <begin position="306"/>
        <end position="330"/>
    </location>
</feature>
<evidence type="ECO:0000256" key="6">
    <source>
        <dbReference type="ARBA" id="ARBA00023136"/>
    </source>
</evidence>
<dbReference type="Proteomes" id="UP000199408">
    <property type="component" value="Unassembled WGS sequence"/>
</dbReference>
<feature type="transmembrane region" description="Helical" evidence="7">
    <location>
        <begin position="180"/>
        <end position="199"/>
    </location>
</feature>
<dbReference type="InterPro" id="IPR050545">
    <property type="entry name" value="Mycobact_MmpL"/>
</dbReference>
<dbReference type="PROSITE" id="PS50156">
    <property type="entry name" value="SSD"/>
    <property type="match status" value="1"/>
</dbReference>
<dbReference type="OrthoDB" id="7051771at2"/>
<feature type="domain" description="SSD" evidence="8">
    <location>
        <begin position="209"/>
        <end position="329"/>
    </location>
</feature>
<proteinExistence type="inferred from homology"/>
<dbReference type="InterPro" id="IPR004869">
    <property type="entry name" value="MMPL_dom"/>
</dbReference>
<evidence type="ECO:0000256" key="4">
    <source>
        <dbReference type="ARBA" id="ARBA00022692"/>
    </source>
</evidence>
<dbReference type="AlphaFoldDB" id="A0A1C5IHY5"/>
<dbReference type="PANTHER" id="PTHR33406">
    <property type="entry name" value="MEMBRANE PROTEIN MJ1562-RELATED"/>
    <property type="match status" value="1"/>
</dbReference>
<evidence type="ECO:0000256" key="1">
    <source>
        <dbReference type="ARBA" id="ARBA00004651"/>
    </source>
</evidence>
<keyword evidence="5 7" id="KW-1133">Transmembrane helix</keyword>
<feature type="transmembrane region" description="Helical" evidence="7">
    <location>
        <begin position="587"/>
        <end position="610"/>
    </location>
</feature>
<keyword evidence="3" id="KW-1003">Cell membrane</keyword>
<keyword evidence="6 7" id="KW-0472">Membrane</keyword>
<dbReference type="EMBL" id="FMDN01000011">
    <property type="protein sequence ID" value="SCG57980.1"/>
    <property type="molecule type" value="Genomic_DNA"/>
</dbReference>
<feature type="transmembrane region" description="Helical" evidence="7">
    <location>
        <begin position="656"/>
        <end position="679"/>
    </location>
</feature>
<feature type="transmembrane region" description="Helical" evidence="7">
    <location>
        <begin position="279"/>
        <end position="300"/>
    </location>
</feature>
<name>A0A1C5IHY5_9ACTN</name>
<dbReference type="STRING" id="47864.GA0070560_111167"/>
<dbReference type="Pfam" id="PF03176">
    <property type="entry name" value="MMPL"/>
    <property type="match status" value="2"/>
</dbReference>
<feature type="transmembrane region" description="Helical" evidence="7">
    <location>
        <begin position="519"/>
        <end position="541"/>
    </location>
</feature>
<feature type="transmembrane region" description="Helical" evidence="7">
    <location>
        <begin position="631"/>
        <end position="650"/>
    </location>
</feature>
<dbReference type="SUPFAM" id="SSF82866">
    <property type="entry name" value="Multidrug efflux transporter AcrB transmembrane domain"/>
    <property type="match status" value="2"/>
</dbReference>
<evidence type="ECO:0000259" key="8">
    <source>
        <dbReference type="PROSITE" id="PS50156"/>
    </source>
</evidence>